<dbReference type="InterPro" id="IPR003593">
    <property type="entry name" value="AAA+_ATPase"/>
</dbReference>
<reference evidence="8 9" key="1">
    <citation type="submission" date="2018-01" db="EMBL/GenBank/DDBJ databases">
        <title>Species boundaries and ecological features among Paraburkholderia terrae DSMZ17804T, P. hospita DSMZ17164T and P. caribensis DSMZ13236T.</title>
        <authorList>
            <person name="Pratama A.A."/>
        </authorList>
    </citation>
    <scope>NUCLEOTIDE SEQUENCE [LARGE SCALE GENOMIC DNA]</scope>
    <source>
        <strain evidence="8 9">DSM 17804</strain>
    </source>
</reference>
<dbReference type="PROSITE" id="PS00211">
    <property type="entry name" value="ABC_TRANSPORTER_1"/>
    <property type="match status" value="1"/>
</dbReference>
<dbReference type="InterPro" id="IPR003439">
    <property type="entry name" value="ABC_transporter-like_ATP-bd"/>
</dbReference>
<keyword evidence="3" id="KW-1003">Cell membrane</keyword>
<organism evidence="8 9">
    <name type="scientific">Paraburkholderia terrae</name>
    <dbReference type="NCBI Taxonomy" id="311230"/>
    <lineage>
        <taxon>Bacteria</taxon>
        <taxon>Pseudomonadati</taxon>
        <taxon>Pseudomonadota</taxon>
        <taxon>Betaproteobacteria</taxon>
        <taxon>Burkholderiales</taxon>
        <taxon>Burkholderiaceae</taxon>
        <taxon>Paraburkholderia</taxon>
    </lineage>
</organism>
<dbReference type="NCBIfam" id="NF008453">
    <property type="entry name" value="PRK11308.1"/>
    <property type="match status" value="2"/>
</dbReference>
<feature type="domain" description="ABC transporter" evidence="7">
    <location>
        <begin position="14"/>
        <end position="262"/>
    </location>
</feature>
<keyword evidence="5" id="KW-0547">Nucleotide-binding</keyword>
<dbReference type="InterPro" id="IPR027417">
    <property type="entry name" value="P-loop_NTPase"/>
</dbReference>
<dbReference type="Proteomes" id="UP000243502">
    <property type="component" value="Chromosome 2"/>
</dbReference>
<dbReference type="GO" id="GO:0016887">
    <property type="term" value="F:ATP hydrolysis activity"/>
    <property type="evidence" value="ECO:0007669"/>
    <property type="project" value="InterPro"/>
</dbReference>
<dbReference type="Gene3D" id="3.40.50.300">
    <property type="entry name" value="P-loop containing nucleotide triphosphate hydrolases"/>
    <property type="match status" value="2"/>
</dbReference>
<dbReference type="InterPro" id="IPR013563">
    <property type="entry name" value="Oligopep_ABC_C"/>
</dbReference>
<dbReference type="GO" id="GO:0055085">
    <property type="term" value="P:transmembrane transport"/>
    <property type="evidence" value="ECO:0007669"/>
    <property type="project" value="UniProtKB-ARBA"/>
</dbReference>
<dbReference type="GO" id="GO:0015833">
    <property type="term" value="P:peptide transport"/>
    <property type="evidence" value="ECO:0007669"/>
    <property type="project" value="InterPro"/>
</dbReference>
<dbReference type="PROSITE" id="PS50893">
    <property type="entry name" value="ABC_TRANSPORTER_2"/>
    <property type="match status" value="2"/>
</dbReference>
<dbReference type="KEGG" id="pter:C2L65_18860"/>
<gene>
    <name evidence="8" type="ORF">C2L65_18860</name>
</gene>
<evidence type="ECO:0000259" key="7">
    <source>
        <dbReference type="PROSITE" id="PS50893"/>
    </source>
</evidence>
<evidence type="ECO:0000256" key="6">
    <source>
        <dbReference type="ARBA" id="ARBA00022840"/>
    </source>
</evidence>
<keyword evidence="4" id="KW-0997">Cell inner membrane</keyword>
<dbReference type="InterPro" id="IPR017871">
    <property type="entry name" value="ABC_transporter-like_CS"/>
</dbReference>
<comment type="similarity">
    <text evidence="1">Belongs to the ABC transporter superfamily.</text>
</comment>
<dbReference type="InterPro" id="IPR050319">
    <property type="entry name" value="ABC_transp_ATP-bind"/>
</dbReference>
<name>A0A2I8EQA0_9BURK</name>
<dbReference type="Pfam" id="PF08352">
    <property type="entry name" value="oligo_HPY"/>
    <property type="match status" value="2"/>
</dbReference>
<proteinExistence type="inferred from homology"/>
<dbReference type="Pfam" id="PF00005">
    <property type="entry name" value="ABC_tran"/>
    <property type="match status" value="2"/>
</dbReference>
<dbReference type="OrthoDB" id="9802772at2"/>
<dbReference type="EMBL" id="CP026112">
    <property type="protein sequence ID" value="AUT61765.1"/>
    <property type="molecule type" value="Genomic_DNA"/>
</dbReference>
<protein>
    <submittedName>
        <fullName evidence="8">ABC transporter ATP-binding protein</fullName>
    </submittedName>
</protein>
<dbReference type="SMART" id="SM00382">
    <property type="entry name" value="AAA"/>
    <property type="match status" value="2"/>
</dbReference>
<dbReference type="CDD" id="cd03257">
    <property type="entry name" value="ABC_NikE_OppD_transporters"/>
    <property type="match status" value="2"/>
</dbReference>
<evidence type="ECO:0000256" key="5">
    <source>
        <dbReference type="ARBA" id="ARBA00022741"/>
    </source>
</evidence>
<dbReference type="AlphaFoldDB" id="A0A2I8EQA0"/>
<keyword evidence="2" id="KW-0813">Transport</keyword>
<keyword evidence="6 8" id="KW-0067">ATP-binding</keyword>
<dbReference type="PANTHER" id="PTHR43776">
    <property type="entry name" value="TRANSPORT ATP-BINDING PROTEIN"/>
    <property type="match status" value="1"/>
</dbReference>
<keyword evidence="4" id="KW-0472">Membrane</keyword>
<dbReference type="SUPFAM" id="SSF52540">
    <property type="entry name" value="P-loop containing nucleoside triphosphate hydrolases"/>
    <property type="match status" value="2"/>
</dbReference>
<dbReference type="PANTHER" id="PTHR43776:SF7">
    <property type="entry name" value="D,D-DIPEPTIDE TRANSPORT ATP-BINDING PROTEIN DDPF-RELATED"/>
    <property type="match status" value="1"/>
</dbReference>
<dbReference type="GO" id="GO:0005524">
    <property type="term" value="F:ATP binding"/>
    <property type="evidence" value="ECO:0007669"/>
    <property type="project" value="UniProtKB-KW"/>
</dbReference>
<evidence type="ECO:0000256" key="1">
    <source>
        <dbReference type="ARBA" id="ARBA00005417"/>
    </source>
</evidence>
<feature type="domain" description="ABC transporter" evidence="7">
    <location>
        <begin position="315"/>
        <end position="571"/>
    </location>
</feature>
<sequence length="597" mass="63979">MKNDFSTARTLVDVRGLEIGFADANDGQPLVRGVDLTIRAGECVALVGESGSGKSLTARSLIGLAGHGARIAARQFVIDGRHALQFRERDWRSVRGGFAGLVMQDALVSLDPLRTVGAEIEETLALHTPSGSRKARRARVYDTMRDVGMPEPERRAQQYAHELSGGLRQRALIASAIVAGPALVIADEPTTALDVTVQAQILDVLAARLREGVGMLLVSHDLAVVAEVADRVLVMHRGEVVESGATLDVLTNPAHAYTRRLIAAQPSAHSRGQRLTSARLDAGAHSAPQGRADVASLIVRDPLPPRQGAARETLLQVVALGKRYGRRGARKETAGGGADTGDFVALDDVSFDVQRGEVVGIVGESGSGKSTCAKLVLGLATPSAGHVRFLGTQWNGEGVREPARRALRSKLQYIPQDPLSSFDPRYCVRQLLDEALSASGLGTQQVRDRSVELLEQVGLDARYLERRPLSLSGGQRQRVAIARAIAPQPALIVCDEPVSALDVYVQAQVLDLLGTLQAELGLSLLFISHDLDVIRHVSDRVLVFKDGRVVEAGDAQRLFVAPRHAYTRLLMSSAPSLRRAKEEGAAGYTREVEPLAG</sequence>
<evidence type="ECO:0000256" key="4">
    <source>
        <dbReference type="ARBA" id="ARBA00022519"/>
    </source>
</evidence>
<evidence type="ECO:0000256" key="2">
    <source>
        <dbReference type="ARBA" id="ARBA00022448"/>
    </source>
</evidence>
<evidence type="ECO:0000313" key="9">
    <source>
        <dbReference type="Proteomes" id="UP000243502"/>
    </source>
</evidence>
<evidence type="ECO:0000313" key="8">
    <source>
        <dbReference type="EMBL" id="AUT61765.1"/>
    </source>
</evidence>
<evidence type="ECO:0000256" key="3">
    <source>
        <dbReference type="ARBA" id="ARBA00022475"/>
    </source>
</evidence>
<accession>A0A2I8EQA0</accession>
<dbReference type="RefSeq" id="WP_042304604.1">
    <property type="nucleotide sequence ID" value="NZ_CP026112.1"/>
</dbReference>